<comment type="caution">
    <text evidence="2">The sequence shown here is derived from an EMBL/GenBank/DDBJ whole genome shotgun (WGS) entry which is preliminary data.</text>
</comment>
<dbReference type="EMBL" id="NMOS02000031">
    <property type="protein sequence ID" value="RDH39871.1"/>
    <property type="molecule type" value="Genomic_DNA"/>
</dbReference>
<feature type="domain" description="HTH luxR-type" evidence="1">
    <location>
        <begin position="1"/>
        <end position="42"/>
    </location>
</feature>
<reference evidence="2 3" key="2">
    <citation type="journal article" date="2018" name="J. Invertebr. Pathol.">
        <title>'Candidatus Aquirickettsiella gammari' (Gammaproteobacteria: Legionellales: Coxiellaceae): A bacterial pathogen of the freshwater crustacean Gammarus fossarum (Malacostraca: Amphipoda).</title>
        <authorList>
            <person name="Bojko J."/>
            <person name="Dunn A.M."/>
            <person name="Stebbing P.D."/>
            <person name="van Aerle R."/>
            <person name="Bacela-Spychalska K."/>
            <person name="Bean T.P."/>
            <person name="Urrutia A."/>
            <person name="Stentiford G.D."/>
        </authorList>
    </citation>
    <scope>NUCLEOTIDE SEQUENCE [LARGE SCALE GENOMIC DNA]</scope>
    <source>
        <strain evidence="2">RA15029</strain>
    </source>
</reference>
<organism evidence="2 3">
    <name type="scientific">Candidatus Aquirickettsiella gammari</name>
    <dbReference type="NCBI Taxonomy" id="2016198"/>
    <lineage>
        <taxon>Bacteria</taxon>
        <taxon>Pseudomonadati</taxon>
        <taxon>Pseudomonadota</taxon>
        <taxon>Gammaproteobacteria</taxon>
        <taxon>Legionellales</taxon>
        <taxon>Coxiellaceae</taxon>
        <taxon>Candidatus Aquirickettsiella</taxon>
    </lineage>
</organism>
<accession>A0A370CFA3</accession>
<evidence type="ECO:0000313" key="3">
    <source>
        <dbReference type="Proteomes" id="UP000226429"/>
    </source>
</evidence>
<sequence length="48" mass="5503">MKEIASILGLSHSPIKHHRTNAIKKFHVNDITELSVKLFENITLNYSN</sequence>
<reference evidence="2 3" key="1">
    <citation type="journal article" date="2017" name="Int. J. Syst. Evol. Microbiol.">
        <title>Aquarickettsiella crustaci n. gen. n. sp. (Gammaproteobacteria: Legionellales: Coxiellaceae); a bacterial pathogen of the freshwater crustacean: Gammarus fossarum (Malacostraca: Amphipoda).</title>
        <authorList>
            <person name="Bojko J."/>
            <person name="Dunn A.M."/>
            <person name="Stebbing P.D."/>
            <person name="Van Aerle R."/>
            <person name="Bacela-Spychalska K."/>
            <person name="Bean T.P."/>
            <person name="Stentiford G.D."/>
        </authorList>
    </citation>
    <scope>NUCLEOTIDE SEQUENCE [LARGE SCALE GENOMIC DNA]</scope>
    <source>
        <strain evidence="2">RA15029</strain>
    </source>
</reference>
<proteinExistence type="predicted"/>
<dbReference type="InterPro" id="IPR016032">
    <property type="entry name" value="Sig_transdc_resp-reg_C-effctor"/>
</dbReference>
<evidence type="ECO:0000313" key="2">
    <source>
        <dbReference type="EMBL" id="RDH39871.1"/>
    </source>
</evidence>
<dbReference type="GO" id="GO:0006355">
    <property type="term" value="P:regulation of DNA-templated transcription"/>
    <property type="evidence" value="ECO:0007669"/>
    <property type="project" value="InterPro"/>
</dbReference>
<dbReference type="PROSITE" id="PS50043">
    <property type="entry name" value="HTH_LUXR_2"/>
    <property type="match status" value="1"/>
</dbReference>
<dbReference type="GO" id="GO:0003677">
    <property type="term" value="F:DNA binding"/>
    <property type="evidence" value="ECO:0007669"/>
    <property type="project" value="InterPro"/>
</dbReference>
<protein>
    <recommendedName>
        <fullName evidence="1">HTH luxR-type domain-containing protein</fullName>
    </recommendedName>
</protein>
<gene>
    <name evidence="2" type="ORF">CFE62_006775</name>
</gene>
<dbReference type="Proteomes" id="UP000226429">
    <property type="component" value="Unassembled WGS sequence"/>
</dbReference>
<dbReference type="Gene3D" id="1.10.10.10">
    <property type="entry name" value="Winged helix-like DNA-binding domain superfamily/Winged helix DNA-binding domain"/>
    <property type="match status" value="1"/>
</dbReference>
<name>A0A370CFA3_9COXI</name>
<evidence type="ECO:0000259" key="1">
    <source>
        <dbReference type="PROSITE" id="PS50043"/>
    </source>
</evidence>
<dbReference type="Pfam" id="PF00196">
    <property type="entry name" value="GerE"/>
    <property type="match status" value="1"/>
</dbReference>
<dbReference type="InterPro" id="IPR000792">
    <property type="entry name" value="Tscrpt_reg_LuxR_C"/>
</dbReference>
<dbReference type="SUPFAM" id="SSF46894">
    <property type="entry name" value="C-terminal effector domain of the bipartite response regulators"/>
    <property type="match status" value="1"/>
</dbReference>
<dbReference type="InterPro" id="IPR036388">
    <property type="entry name" value="WH-like_DNA-bd_sf"/>
</dbReference>
<keyword evidence="3" id="KW-1185">Reference proteome</keyword>
<dbReference type="AlphaFoldDB" id="A0A370CFA3"/>